<comment type="caution">
    <text evidence="2">The sequence shown here is derived from an EMBL/GenBank/DDBJ whole genome shotgun (WGS) entry which is preliminary data.</text>
</comment>
<accession>A0A6L5GPT5</accession>
<organism evidence="2 3">
    <name type="scientific">Candidatus Pseudoramibacter fermentans</name>
    <dbReference type="NCBI Taxonomy" id="2594427"/>
    <lineage>
        <taxon>Bacteria</taxon>
        <taxon>Bacillati</taxon>
        <taxon>Bacillota</taxon>
        <taxon>Clostridia</taxon>
        <taxon>Eubacteriales</taxon>
        <taxon>Eubacteriaceae</taxon>
        <taxon>Pseudoramibacter</taxon>
    </lineage>
</organism>
<dbReference type="Pfam" id="PF13240">
    <property type="entry name" value="Zn_Ribbon_1"/>
    <property type="match status" value="1"/>
</dbReference>
<dbReference type="InterPro" id="IPR026870">
    <property type="entry name" value="Zinc_ribbon_dom"/>
</dbReference>
<keyword evidence="3" id="KW-1185">Reference proteome</keyword>
<protein>
    <submittedName>
        <fullName evidence="2">Zinc ribbon domain-containing protein</fullName>
    </submittedName>
</protein>
<name>A0A6L5GPT5_9FIRM</name>
<evidence type="ECO:0000313" key="3">
    <source>
        <dbReference type="Proteomes" id="UP000473648"/>
    </source>
</evidence>
<dbReference type="AlphaFoldDB" id="A0A6L5GPT5"/>
<sequence>MFCSNCGKEVQPDAKFCPYCGTPIKIGSTAKNSDEYELTITRTKQDGGGFIKIAVSVDGKKLGKLKRGESIRTSVSEGYHKITATLNAQSKSLTFINTGKPIIVSYDGFDVAISLPDGAEGYVENKSNAEVVQSNTEAEGQKDNPVLAFDATSAYGNQGKLKGN</sequence>
<reference evidence="2" key="1">
    <citation type="journal article" date="2020" name="Appl. Environ. Microbiol.">
        <title>Medium-Chain Fatty Acid Synthesis by 'Candidatus Weimeria bifida' gen. nov., sp. nov., and 'Candidatus Pseudoramibacter fermentans' sp. nov.</title>
        <authorList>
            <person name="Scarborough M.J."/>
            <person name="Myers K.S."/>
            <person name="Donohue T.J."/>
            <person name="Noguera D.R."/>
        </authorList>
    </citation>
    <scope>NUCLEOTIDE SEQUENCE</scope>
    <source>
        <strain evidence="2">EUB1.1</strain>
    </source>
</reference>
<feature type="domain" description="Zinc-ribbon" evidence="1">
    <location>
        <begin position="2"/>
        <end position="24"/>
    </location>
</feature>
<gene>
    <name evidence="2" type="ORF">FRC53_02405</name>
</gene>
<evidence type="ECO:0000313" key="2">
    <source>
        <dbReference type="EMBL" id="MQM72285.1"/>
    </source>
</evidence>
<evidence type="ECO:0000259" key="1">
    <source>
        <dbReference type="Pfam" id="PF13240"/>
    </source>
</evidence>
<proteinExistence type="predicted"/>
<dbReference type="EMBL" id="VOGB01000004">
    <property type="protein sequence ID" value="MQM72285.1"/>
    <property type="molecule type" value="Genomic_DNA"/>
</dbReference>
<dbReference type="Proteomes" id="UP000473648">
    <property type="component" value="Unassembled WGS sequence"/>
</dbReference>